<reference evidence="3 4" key="2">
    <citation type="submission" date="2016-12" db="EMBL/GenBank/DDBJ databases">
        <title>Genome sequencing and description of Paenibacillus sp. nov. from high altitude lake in the Indian Trans- Himalayas.</title>
        <authorList>
            <person name="Kiran S."/>
            <person name="Swarnkar M.K."/>
            <person name="Rana A."/>
            <person name="Tewari R."/>
            <person name="Gulati A."/>
        </authorList>
    </citation>
    <scope>NUCLEOTIDE SEQUENCE [LARGE SCALE GENOMIC DNA]</scope>
    <source>
        <strain evidence="3 4">IHBB 9951</strain>
    </source>
</reference>
<dbReference type="Pfam" id="PF02080">
    <property type="entry name" value="TrkA_C"/>
    <property type="match status" value="1"/>
</dbReference>
<dbReference type="AlphaFoldDB" id="A0A1B2DY15"/>
<dbReference type="RefSeq" id="WP_077569435.1">
    <property type="nucleotide sequence ID" value="NZ_CP016809.1"/>
</dbReference>
<evidence type="ECO:0000313" key="3">
    <source>
        <dbReference type="EMBL" id="OOC58527.1"/>
    </source>
</evidence>
<dbReference type="PANTHER" id="PTHR30445:SF8">
    <property type="entry name" value="K(+)_H(+) ANTIPORTER SUBUNIT KHTT"/>
    <property type="match status" value="1"/>
</dbReference>
<name>A0A1B2DY15_9BACL</name>
<dbReference type="KEGG" id="pib:BBD41_08505"/>
<dbReference type="InterPro" id="IPR006037">
    <property type="entry name" value="RCK_C"/>
</dbReference>
<proteinExistence type="predicted"/>
<dbReference type="EMBL" id="CP016809">
    <property type="protein sequence ID" value="ANY72620.1"/>
    <property type="molecule type" value="Genomic_DNA"/>
</dbReference>
<evidence type="ECO:0000259" key="1">
    <source>
        <dbReference type="PROSITE" id="PS51202"/>
    </source>
</evidence>
<dbReference type="OrthoDB" id="67547at2"/>
<dbReference type="PROSITE" id="PS51202">
    <property type="entry name" value="RCK_C"/>
    <property type="match status" value="1"/>
</dbReference>
<dbReference type="PIRSF" id="PIRSF005028">
    <property type="entry name" value="KhtT"/>
    <property type="match status" value="1"/>
</dbReference>
<evidence type="ECO:0000313" key="2">
    <source>
        <dbReference type="EMBL" id="ANY72620.1"/>
    </source>
</evidence>
<dbReference type="Proteomes" id="UP000189059">
    <property type="component" value="Unassembled WGS sequence"/>
</dbReference>
<dbReference type="Pfam" id="PF25991">
    <property type="entry name" value="KhtT_N"/>
    <property type="match status" value="1"/>
</dbReference>
<dbReference type="EMBL" id="MRVI01000002">
    <property type="protein sequence ID" value="OOC58527.1"/>
    <property type="molecule type" value="Genomic_DNA"/>
</dbReference>
<dbReference type="GO" id="GO:0006813">
    <property type="term" value="P:potassium ion transport"/>
    <property type="evidence" value="ECO:0007669"/>
    <property type="project" value="InterPro"/>
</dbReference>
<sequence length="162" mass="18118">MSIIRESDLPGIGKKFVIQARSGDKLVVVIHDDGRREMYHFEDDNPDETISQITLEDDEARQIAGIIGGMTYKPKALETIEVTLEDLIIEWARIEPHYKCVDKTIAELEVRQRTGANVLAIVKRNEQKINPGPSDVLTAGSTLVLAGERKQIKQLKDLLVNG</sequence>
<keyword evidence="4" id="KW-1185">Reference proteome</keyword>
<dbReference type="Gene3D" id="3.30.70.1450">
    <property type="entry name" value="Regulator of K+ conductance, C-terminal domain"/>
    <property type="match status" value="1"/>
</dbReference>
<dbReference type="InterPro" id="IPR036721">
    <property type="entry name" value="RCK_C_sf"/>
</dbReference>
<accession>A0A1B2DY15</accession>
<protein>
    <submittedName>
        <fullName evidence="2">Potassium:proton antiporter</fullName>
    </submittedName>
</protein>
<reference evidence="2" key="1">
    <citation type="submission" date="2016-08" db="EMBL/GenBank/DDBJ databases">
        <title>Complete Genome Seqeunce of Paenibacillus sp. nov. IHBB 9852 from high altitute lake of Indian trans-Himalayas.</title>
        <authorList>
            <person name="Kiran S."/>
            <person name="Swarnkar M.K."/>
            <person name="Rana A."/>
            <person name="Tewari R."/>
            <person name="Gulati A."/>
        </authorList>
    </citation>
    <scope>NUCLEOTIDE SEQUENCE [LARGE SCALE GENOMIC DNA]</scope>
    <source>
        <strain evidence="2">IHBB 9852</strain>
    </source>
</reference>
<dbReference type="InterPro" id="IPR058776">
    <property type="entry name" value="KhtT-like_N"/>
</dbReference>
<dbReference type="GO" id="GO:0008324">
    <property type="term" value="F:monoatomic cation transmembrane transporter activity"/>
    <property type="evidence" value="ECO:0007669"/>
    <property type="project" value="InterPro"/>
</dbReference>
<organism evidence="2">
    <name type="scientific">Paenibacillus ihbetae</name>
    <dbReference type="NCBI Taxonomy" id="1870820"/>
    <lineage>
        <taxon>Bacteria</taxon>
        <taxon>Bacillati</taxon>
        <taxon>Bacillota</taxon>
        <taxon>Bacilli</taxon>
        <taxon>Bacillales</taxon>
        <taxon>Paenibacillaceae</taxon>
        <taxon>Paenibacillus</taxon>
    </lineage>
</organism>
<dbReference type="PANTHER" id="PTHR30445">
    <property type="entry name" value="K(+)_H(+) ANTIPORTER SUBUNIT KHTT"/>
    <property type="match status" value="1"/>
</dbReference>
<dbReference type="SUPFAM" id="SSF116726">
    <property type="entry name" value="TrkA C-terminal domain-like"/>
    <property type="match status" value="1"/>
</dbReference>
<gene>
    <name evidence="3" type="ORF">BBD40_22760</name>
    <name evidence="2" type="ORF">BBD41_08505</name>
</gene>
<feature type="domain" description="RCK C-terminal" evidence="1">
    <location>
        <begin position="77"/>
        <end position="161"/>
    </location>
</feature>
<dbReference type="InterPro" id="IPR026278">
    <property type="entry name" value="KhtT"/>
</dbReference>
<dbReference type="InterPro" id="IPR050144">
    <property type="entry name" value="AAE_transporter"/>
</dbReference>
<evidence type="ECO:0000313" key="4">
    <source>
        <dbReference type="Proteomes" id="UP000189059"/>
    </source>
</evidence>